<keyword evidence="2" id="KW-0378">Hydrolase</keyword>
<reference evidence="2 3" key="1">
    <citation type="submission" date="2020-08" db="EMBL/GenBank/DDBJ databases">
        <title>Sequencing the genomes of 1000 actinobacteria strains.</title>
        <authorList>
            <person name="Klenk H.-P."/>
        </authorList>
    </citation>
    <scope>NUCLEOTIDE SEQUENCE [LARGE SCALE GENOMIC DNA]</scope>
    <source>
        <strain evidence="2 3">DSM 105498</strain>
    </source>
</reference>
<evidence type="ECO:0000313" key="3">
    <source>
        <dbReference type="Proteomes" id="UP000589626"/>
    </source>
</evidence>
<dbReference type="Gene3D" id="3.40.50.1820">
    <property type="entry name" value="alpha/beta hydrolase"/>
    <property type="match status" value="1"/>
</dbReference>
<evidence type="ECO:0000259" key="1">
    <source>
        <dbReference type="Pfam" id="PF12697"/>
    </source>
</evidence>
<dbReference type="GO" id="GO:0102296">
    <property type="term" value="F:4,5-9,10-diseco-3-hydroxy-5,9,17-trioxoandrosta-1(10),2-diene-4-oate hydrolase activity"/>
    <property type="evidence" value="ECO:0007669"/>
    <property type="project" value="UniProtKB-EC"/>
</dbReference>
<dbReference type="EMBL" id="JACHWR010000016">
    <property type="protein sequence ID" value="MBB3045662.1"/>
    <property type="molecule type" value="Genomic_DNA"/>
</dbReference>
<evidence type="ECO:0000313" key="2">
    <source>
        <dbReference type="EMBL" id="MBB3045662.1"/>
    </source>
</evidence>
<feature type="domain" description="AB hydrolase-1" evidence="1">
    <location>
        <begin position="25"/>
        <end position="265"/>
    </location>
</feature>
<dbReference type="EC" id="3.7.1.17" evidence="2"/>
<dbReference type="PRINTS" id="PR00111">
    <property type="entry name" value="ABHYDROLASE"/>
</dbReference>
<comment type="caution">
    <text evidence="2">The sequence shown here is derived from an EMBL/GenBank/DDBJ whole genome shotgun (WGS) entry which is preliminary data.</text>
</comment>
<dbReference type="AlphaFoldDB" id="A0A7W4Z440"/>
<dbReference type="Proteomes" id="UP000589626">
    <property type="component" value="Unassembled WGS sequence"/>
</dbReference>
<protein>
    <submittedName>
        <fullName evidence="2">4,5:9,10-diseco-3-hydroxy-5,9, 17-trioxoandrosta-1(10),2-diene-4-oate hydrolase</fullName>
        <ecNumber evidence="2">3.7.1.17</ecNumber>
    </submittedName>
</protein>
<dbReference type="Pfam" id="PF12697">
    <property type="entry name" value="Abhydrolase_6"/>
    <property type="match status" value="1"/>
</dbReference>
<dbReference type="SUPFAM" id="SSF53474">
    <property type="entry name" value="alpha/beta-Hydrolases"/>
    <property type="match status" value="1"/>
</dbReference>
<keyword evidence="3" id="KW-1185">Reference proteome</keyword>
<dbReference type="RefSeq" id="WP_183595625.1">
    <property type="nucleotide sequence ID" value="NZ_JACHWR010000016.1"/>
</dbReference>
<accession>A0A7W4Z440</accession>
<dbReference type="PANTHER" id="PTHR43798">
    <property type="entry name" value="MONOACYLGLYCEROL LIPASE"/>
    <property type="match status" value="1"/>
</dbReference>
<proteinExistence type="predicted"/>
<dbReference type="InterPro" id="IPR029058">
    <property type="entry name" value="AB_hydrolase_fold"/>
</dbReference>
<dbReference type="InterPro" id="IPR000073">
    <property type="entry name" value="AB_hydrolase_1"/>
</dbReference>
<name>A0A7W4Z440_9ACTN</name>
<gene>
    <name evidence="2" type="ORF">FHU40_005522</name>
</gene>
<dbReference type="InterPro" id="IPR050266">
    <property type="entry name" value="AB_hydrolase_sf"/>
</dbReference>
<dbReference type="PANTHER" id="PTHR43798:SF33">
    <property type="entry name" value="HYDROLASE, PUTATIVE (AFU_ORTHOLOGUE AFUA_2G14860)-RELATED"/>
    <property type="match status" value="1"/>
</dbReference>
<dbReference type="GO" id="GO:0016020">
    <property type="term" value="C:membrane"/>
    <property type="evidence" value="ECO:0007669"/>
    <property type="project" value="TreeGrafter"/>
</dbReference>
<organism evidence="2 3">
    <name type="scientific">Nocardioides soli</name>
    <dbReference type="NCBI Taxonomy" id="1036020"/>
    <lineage>
        <taxon>Bacteria</taxon>
        <taxon>Bacillati</taxon>
        <taxon>Actinomycetota</taxon>
        <taxon>Actinomycetes</taxon>
        <taxon>Propionibacteriales</taxon>
        <taxon>Nocardioidaceae</taxon>
        <taxon>Nocardioides</taxon>
    </lineage>
</organism>
<sequence>MAAPSPLVVPDHALQGFEVGAGEPLVVLHGFAAGADSRTEFVPQVAALSEGHRVLMLDLPGFGASGALPIAEDYLEDAVVRLLDTLDALGLDRVSVLATSLGAWVALRAAVDHGDRLDRLALLAPGVLHAGSAGARPAEGVRLLSAFLARPTAGAMLDWLESQVADPVRIVDADVERELAQAMVPGAIARLKAVARTFDSGEQESALWLRTSEVTRPVLLIWGRENRDFLLDGALYGARRVPNADLHVLASCGHRPHRERPEAVTRLVLDLLNSKPH</sequence>